<feature type="non-terminal residue" evidence="2">
    <location>
        <position position="162"/>
    </location>
</feature>
<comment type="caution">
    <text evidence="2">The sequence shown here is derived from an EMBL/GenBank/DDBJ whole genome shotgun (WGS) entry which is preliminary data.</text>
</comment>
<dbReference type="AlphaFoldDB" id="A0A843VBL6"/>
<dbReference type="Proteomes" id="UP000652761">
    <property type="component" value="Unassembled WGS sequence"/>
</dbReference>
<sequence>MWLLRYPVSFFVSAVLLPLLLEFRLLWLVRDWLSLLSLLREAHPPTLFRVFGSVGGDATFGVSGGDPKGRVVTVVRDVGACVMRLWSQVVAPVFCELLCLGGSMTRVASALCLTPLVLRESCRDSLSQEFVAGRLWWRFVQECEREHLYRSESRVALLQVLE</sequence>
<evidence type="ECO:0000313" key="3">
    <source>
        <dbReference type="Proteomes" id="UP000652761"/>
    </source>
</evidence>
<name>A0A843VBL6_COLES</name>
<reference evidence="2" key="1">
    <citation type="submission" date="2017-07" db="EMBL/GenBank/DDBJ databases">
        <title>Taro Niue Genome Assembly and Annotation.</title>
        <authorList>
            <person name="Atibalentja N."/>
            <person name="Keating K."/>
            <person name="Fields C.J."/>
        </authorList>
    </citation>
    <scope>NUCLEOTIDE SEQUENCE</scope>
    <source>
        <strain evidence="2">Niue_2</strain>
        <tissue evidence="2">Leaf</tissue>
    </source>
</reference>
<keyword evidence="1" id="KW-0812">Transmembrane</keyword>
<evidence type="ECO:0000313" key="2">
    <source>
        <dbReference type="EMBL" id="MQL93315.1"/>
    </source>
</evidence>
<organism evidence="2 3">
    <name type="scientific">Colocasia esculenta</name>
    <name type="common">Wild taro</name>
    <name type="synonym">Arum esculentum</name>
    <dbReference type="NCBI Taxonomy" id="4460"/>
    <lineage>
        <taxon>Eukaryota</taxon>
        <taxon>Viridiplantae</taxon>
        <taxon>Streptophyta</taxon>
        <taxon>Embryophyta</taxon>
        <taxon>Tracheophyta</taxon>
        <taxon>Spermatophyta</taxon>
        <taxon>Magnoliopsida</taxon>
        <taxon>Liliopsida</taxon>
        <taxon>Araceae</taxon>
        <taxon>Aroideae</taxon>
        <taxon>Colocasieae</taxon>
        <taxon>Colocasia</taxon>
    </lineage>
</organism>
<gene>
    <name evidence="2" type="ORF">Taro_025954</name>
</gene>
<proteinExistence type="predicted"/>
<keyword evidence="1" id="KW-0472">Membrane</keyword>
<evidence type="ECO:0000256" key="1">
    <source>
        <dbReference type="SAM" id="Phobius"/>
    </source>
</evidence>
<accession>A0A843VBL6</accession>
<keyword evidence="3" id="KW-1185">Reference proteome</keyword>
<protein>
    <submittedName>
        <fullName evidence="2">Uncharacterized protein</fullName>
    </submittedName>
</protein>
<dbReference type="EMBL" id="NMUH01001546">
    <property type="protein sequence ID" value="MQL93315.1"/>
    <property type="molecule type" value="Genomic_DNA"/>
</dbReference>
<feature type="transmembrane region" description="Helical" evidence="1">
    <location>
        <begin position="6"/>
        <end position="27"/>
    </location>
</feature>
<keyword evidence="1" id="KW-1133">Transmembrane helix</keyword>